<reference evidence="2 3" key="1">
    <citation type="journal article" date="2019" name="Viruses">
        <title>New Bacteriophages against Emerging Lineages ST23 and ST258 of Klebsiella pneumoniae and Efficacy Assessment in Galleria mellonella Larvae.</title>
        <authorList>
            <person name="Thiry D."/>
            <person name="Passet V."/>
            <person name="Danis-Wlodarczyk K."/>
            <person name="Lood C."/>
            <person name="Wagemans J."/>
            <person name="De Sordi L."/>
            <person name="van Noort V."/>
            <person name="Dufour N."/>
            <person name="Debarbieux L."/>
            <person name="Mainil J.G."/>
            <person name="Brisse S."/>
            <person name="Lavigne R."/>
        </authorList>
    </citation>
    <scope>NUCLEOTIDE SEQUENCE [LARGE SCALE GENOMIC DNA]</scope>
</reference>
<keyword evidence="2" id="KW-0540">Nuclease</keyword>
<keyword evidence="3" id="KW-1185">Reference proteome</keyword>
<name>A0A4P6DBJ2_9CAUD</name>
<organism evidence="2 3">
    <name type="scientific">Klebsiella phage K1-ULIP33</name>
    <dbReference type="NCBI Taxonomy" id="2307015"/>
    <lineage>
        <taxon>Viruses</taxon>
        <taxon>Duplodnaviria</taxon>
        <taxon>Heunggongvirae</taxon>
        <taxon>Uroviricota</taxon>
        <taxon>Caudoviricetes</taxon>
        <taxon>Autographivirales</taxon>
        <taxon>Autosignataviridae</taxon>
        <taxon>Molineuxvirinae</taxon>
        <taxon>Ulipvirus</taxon>
        <taxon>Ulipvirus K1ULIP33</taxon>
    </lineage>
</organism>
<dbReference type="SUPFAM" id="SSF54060">
    <property type="entry name" value="His-Me finger endonucleases"/>
    <property type="match status" value="1"/>
</dbReference>
<dbReference type="GO" id="GO:0004519">
    <property type="term" value="F:endonuclease activity"/>
    <property type="evidence" value="ECO:0007669"/>
    <property type="project" value="UniProtKB-KW"/>
</dbReference>
<gene>
    <name evidence="2" type="ORF">D3A55_0019</name>
</gene>
<evidence type="ECO:0000259" key="1">
    <source>
        <dbReference type="Pfam" id="PF07463"/>
    </source>
</evidence>
<accession>A0A4P6DBJ2</accession>
<dbReference type="InterPro" id="IPR010902">
    <property type="entry name" value="NUMOD4"/>
</dbReference>
<protein>
    <submittedName>
        <fullName evidence="2">HNH homing endonuclease</fullName>
    </submittedName>
</protein>
<dbReference type="GO" id="GO:0016788">
    <property type="term" value="F:hydrolase activity, acting on ester bonds"/>
    <property type="evidence" value="ECO:0007669"/>
    <property type="project" value="InterPro"/>
</dbReference>
<keyword evidence="2" id="KW-0255">Endonuclease</keyword>
<evidence type="ECO:0000313" key="2">
    <source>
        <dbReference type="EMBL" id="QAU05470.1"/>
    </source>
</evidence>
<dbReference type="EMBL" id="MK380014">
    <property type="protein sequence ID" value="QAU05470.1"/>
    <property type="molecule type" value="Genomic_DNA"/>
</dbReference>
<keyword evidence="2" id="KW-0378">Hydrolase</keyword>
<feature type="domain" description="NUMOD4" evidence="1">
    <location>
        <begin position="2"/>
        <end position="45"/>
    </location>
</feature>
<dbReference type="Proteomes" id="UP000307994">
    <property type="component" value="Segment"/>
</dbReference>
<dbReference type="InterPro" id="IPR044925">
    <property type="entry name" value="His-Me_finger_sf"/>
</dbReference>
<evidence type="ECO:0000313" key="3">
    <source>
        <dbReference type="Proteomes" id="UP000307994"/>
    </source>
</evidence>
<dbReference type="Pfam" id="PF07463">
    <property type="entry name" value="NUMOD4"/>
    <property type="match status" value="1"/>
</dbReference>
<proteinExistence type="predicted"/>
<sequence>MEIWKVISEFPDYAVSSHGRVKSLRYNRIMSGGLDADGYVVVTLRSNKKPKTQKVHRLVATAFISNPLCLPEVNHKSEIKTDNFVQNLEWCTSQYNTEYSQAKTYEILTPKGERITVTNLRKFCRDNNLCQSNMNKVFNGKASHHKGYRKYNGGI</sequence>
<dbReference type="Gene3D" id="3.90.75.20">
    <property type="match status" value="1"/>
</dbReference>